<comment type="caution">
    <text evidence="1">The sequence shown here is derived from an EMBL/GenBank/DDBJ whole genome shotgun (WGS) entry which is preliminary data.</text>
</comment>
<proteinExistence type="predicted"/>
<dbReference type="Gene3D" id="1.10.10.1320">
    <property type="entry name" value="Anti-sigma factor, zinc-finger domain"/>
    <property type="match status" value="1"/>
</dbReference>
<protein>
    <submittedName>
        <fullName evidence="1">Anti-sigma factor</fullName>
    </submittedName>
</protein>
<sequence>MIDDDETLLLLGAYLDGELSAGEVLAMERRLAAEPALRAAAERLRGLSADLRATPAPPPAPEALRGRVIHAIGFADPPPGGRSMSGSRPGLWRGPWGGSWGGLWRGSWRGSWQALAATLVLGLAGGATLGSGAFRVDRTGTAVEAVLAGHLRGLAAPQPFDVASSDRHVVKPWFNGRTTLAPDAPDLADQGFPLVGGRIDIVAGNPVPTLVYRKDRHVISVTVLPAAEGPGAGEERRDGTTIERWSLGDLTYWAVSDLNRRDLRAFVELFRSRTGRPG</sequence>
<dbReference type="Proteomes" id="UP001244297">
    <property type="component" value="Unassembled WGS sequence"/>
</dbReference>
<keyword evidence="2" id="KW-1185">Reference proteome</keyword>
<accession>A0ABT8AMQ9</accession>
<dbReference type="EMBL" id="JAUFPT010000025">
    <property type="protein sequence ID" value="MDN3570851.1"/>
    <property type="molecule type" value="Genomic_DNA"/>
</dbReference>
<dbReference type="InterPro" id="IPR041916">
    <property type="entry name" value="Anti_sigma_zinc_sf"/>
</dbReference>
<name>A0ABT8AMQ9_9HYPH</name>
<evidence type="ECO:0000313" key="1">
    <source>
        <dbReference type="EMBL" id="MDN3570851.1"/>
    </source>
</evidence>
<organism evidence="1 2">
    <name type="scientific">Methylobacterium longum</name>
    <dbReference type="NCBI Taxonomy" id="767694"/>
    <lineage>
        <taxon>Bacteria</taxon>
        <taxon>Pseudomonadati</taxon>
        <taxon>Pseudomonadota</taxon>
        <taxon>Alphaproteobacteria</taxon>
        <taxon>Hyphomicrobiales</taxon>
        <taxon>Methylobacteriaceae</taxon>
        <taxon>Methylobacterium</taxon>
    </lineage>
</organism>
<dbReference type="RefSeq" id="WP_238292526.1">
    <property type="nucleotide sequence ID" value="NZ_BPQS01000056.1"/>
</dbReference>
<reference evidence="2" key="1">
    <citation type="journal article" date="2019" name="Int. J. Syst. Evol. Microbiol.">
        <title>The Global Catalogue of Microorganisms (GCM) 10K type strain sequencing project: providing services to taxonomists for standard genome sequencing and annotation.</title>
        <authorList>
            <consortium name="The Broad Institute Genomics Platform"/>
            <consortium name="The Broad Institute Genome Sequencing Center for Infectious Disease"/>
            <person name="Wu L."/>
            <person name="Ma J."/>
        </authorList>
    </citation>
    <scope>NUCLEOTIDE SEQUENCE [LARGE SCALE GENOMIC DNA]</scope>
    <source>
        <strain evidence="2">CECT 7806</strain>
    </source>
</reference>
<gene>
    <name evidence="1" type="ORF">QWZ18_09455</name>
</gene>
<evidence type="ECO:0000313" key="2">
    <source>
        <dbReference type="Proteomes" id="UP001244297"/>
    </source>
</evidence>